<keyword evidence="6 9" id="KW-0030">Aminoacyl-tRNA synthetase</keyword>
<accession>A0A2A3E7J4</accession>
<evidence type="ECO:0000256" key="7">
    <source>
        <dbReference type="ARBA" id="ARBA00031113"/>
    </source>
</evidence>
<dbReference type="AlphaFoldDB" id="A0A2A3E7J4"/>
<evidence type="ECO:0000313" key="9">
    <source>
        <dbReference type="EMBL" id="PBC27149.1"/>
    </source>
</evidence>
<evidence type="ECO:0000256" key="2">
    <source>
        <dbReference type="ARBA" id="ARBA00012840"/>
    </source>
</evidence>
<reference evidence="9 10" key="1">
    <citation type="submission" date="2014-07" db="EMBL/GenBank/DDBJ databases">
        <title>Genomic and transcriptomic analysis on Apis cerana provide comprehensive insights into honey bee biology.</title>
        <authorList>
            <person name="Diao Q."/>
            <person name="Sun L."/>
            <person name="Zheng H."/>
            <person name="Zheng H."/>
            <person name="Xu S."/>
            <person name="Wang S."/>
            <person name="Zeng Z."/>
            <person name="Hu F."/>
            <person name="Su S."/>
            <person name="Wu J."/>
        </authorList>
    </citation>
    <scope>NUCLEOTIDE SEQUENCE [LARGE SCALE GENOMIC DNA]</scope>
    <source>
        <tissue evidence="9">Pupae without intestine</tissue>
    </source>
</reference>
<dbReference type="Gene3D" id="3.30.930.10">
    <property type="entry name" value="Bira Bifunctional Protein, Domain 2"/>
    <property type="match status" value="1"/>
</dbReference>
<dbReference type="SUPFAM" id="SSF55681">
    <property type="entry name" value="Class II aaRS and biotin synthetases"/>
    <property type="match status" value="1"/>
</dbReference>
<protein>
    <recommendedName>
        <fullName evidence="2">serine--tRNA ligase</fullName>
        <ecNumber evidence="2">6.1.1.11</ecNumber>
    </recommendedName>
    <alternativeName>
        <fullName evidence="7">Seryl-tRNA synthetase</fullName>
    </alternativeName>
</protein>
<dbReference type="EC" id="6.1.1.11" evidence="2"/>
<dbReference type="InterPro" id="IPR006195">
    <property type="entry name" value="aa-tRNA-synth_II"/>
</dbReference>
<dbReference type="GO" id="GO:0006434">
    <property type="term" value="P:seryl-tRNA aminoacylation"/>
    <property type="evidence" value="ECO:0007669"/>
    <property type="project" value="InterPro"/>
</dbReference>
<keyword evidence="10" id="KW-1185">Reference proteome</keyword>
<organism evidence="9 10">
    <name type="scientific">Apis cerana cerana</name>
    <name type="common">Oriental honeybee</name>
    <dbReference type="NCBI Taxonomy" id="94128"/>
    <lineage>
        <taxon>Eukaryota</taxon>
        <taxon>Metazoa</taxon>
        <taxon>Ecdysozoa</taxon>
        <taxon>Arthropoda</taxon>
        <taxon>Hexapoda</taxon>
        <taxon>Insecta</taxon>
        <taxon>Pterygota</taxon>
        <taxon>Neoptera</taxon>
        <taxon>Endopterygota</taxon>
        <taxon>Hymenoptera</taxon>
        <taxon>Apocrita</taxon>
        <taxon>Aculeata</taxon>
        <taxon>Apoidea</taxon>
        <taxon>Anthophila</taxon>
        <taxon>Apidae</taxon>
        <taxon>Apis</taxon>
    </lineage>
</organism>
<evidence type="ECO:0000256" key="3">
    <source>
        <dbReference type="ARBA" id="ARBA00022598"/>
    </source>
</evidence>
<comment type="similarity">
    <text evidence="1">Belongs to the class-II aminoacyl-tRNA synthetase family. Type-1 seryl-tRNA synthetase subfamily.</text>
</comment>
<dbReference type="STRING" id="94128.A0A2A3E7J4"/>
<keyword evidence="4" id="KW-0547">Nucleotide-binding</keyword>
<dbReference type="Proteomes" id="UP000242457">
    <property type="component" value="Unassembled WGS sequence"/>
</dbReference>
<dbReference type="InterPro" id="IPR002314">
    <property type="entry name" value="aa-tRNA-synt_IIb"/>
</dbReference>
<sequence length="427" mass="49518">MWSRKQFNQFFKYSQFFTRILLKKQSTQYNVDSMLHIPEPEYDVDYICNPSNRDIIYNNILARKSIGNIDKVLEFSKKPELKKLFLNELNKIPNQIDPIVLSYGTEPKILKECGHKPKFDFEPQEFSTIVTKLKAFKSNILKPLIGQRGYLFLGDLAELEEALINYTIKKLMKYDFKLVSVPDIIPTEIINRCGLISDDKRDLIYNLSPHYGNYSLSGTAEMSLAYKIMNTIFDSEDLPLKMAAVSRCFRAEVSNLHQEKGLYRVHQFTKVEMFVCSKHEESANQFQELQNIQENLFSSLNLHFRIIDMPSNDLGSPAYRKVDIEGWMPGKKMYGELSSCSNCTDYQSRRLGIKYKTKNGEILYVHTLNGTACAIPRMLIALCESYQTKHGRITVPNILAPYMTEKILIKKQKIADTKLHKFKIFNL</sequence>
<dbReference type="PANTHER" id="PTHR11778">
    <property type="entry name" value="SERYL-TRNA SYNTHETASE"/>
    <property type="match status" value="1"/>
</dbReference>
<evidence type="ECO:0000256" key="4">
    <source>
        <dbReference type="ARBA" id="ARBA00022741"/>
    </source>
</evidence>
<evidence type="ECO:0000313" key="10">
    <source>
        <dbReference type="Proteomes" id="UP000242457"/>
    </source>
</evidence>
<gene>
    <name evidence="9" type="ORF">APICC_00974</name>
</gene>
<dbReference type="PROSITE" id="PS50862">
    <property type="entry name" value="AA_TRNA_LIGASE_II"/>
    <property type="match status" value="1"/>
</dbReference>
<proteinExistence type="inferred from homology"/>
<dbReference type="InterPro" id="IPR002317">
    <property type="entry name" value="Ser-tRNA-ligase_type_1"/>
</dbReference>
<dbReference type="Pfam" id="PF00587">
    <property type="entry name" value="tRNA-synt_2b"/>
    <property type="match status" value="1"/>
</dbReference>
<dbReference type="PRINTS" id="PR00981">
    <property type="entry name" value="TRNASYNTHSER"/>
</dbReference>
<evidence type="ECO:0000256" key="6">
    <source>
        <dbReference type="ARBA" id="ARBA00023146"/>
    </source>
</evidence>
<keyword evidence="5" id="KW-0067">ATP-binding</keyword>
<dbReference type="InterPro" id="IPR045864">
    <property type="entry name" value="aa-tRNA-synth_II/BPL/LPL"/>
</dbReference>
<evidence type="ECO:0000256" key="5">
    <source>
        <dbReference type="ARBA" id="ARBA00022840"/>
    </source>
</evidence>
<dbReference type="OrthoDB" id="10264585at2759"/>
<evidence type="ECO:0000256" key="1">
    <source>
        <dbReference type="ARBA" id="ARBA00010728"/>
    </source>
</evidence>
<feature type="domain" description="Aminoacyl-transfer RNA synthetases class-II family profile" evidence="8">
    <location>
        <begin position="169"/>
        <end position="396"/>
    </location>
</feature>
<evidence type="ECO:0000259" key="8">
    <source>
        <dbReference type="PROSITE" id="PS50862"/>
    </source>
</evidence>
<keyword evidence="3" id="KW-0436">Ligase</keyword>
<dbReference type="FunFam" id="3.30.930.10:FF:000078">
    <property type="entry name" value="Seryl-tRNA synthetase"/>
    <property type="match status" value="1"/>
</dbReference>
<dbReference type="GO" id="GO:0004828">
    <property type="term" value="F:serine-tRNA ligase activity"/>
    <property type="evidence" value="ECO:0007669"/>
    <property type="project" value="UniProtKB-EC"/>
</dbReference>
<dbReference type="NCBIfam" id="TIGR00414">
    <property type="entry name" value="serS"/>
    <property type="match status" value="1"/>
</dbReference>
<dbReference type="GO" id="GO:0005524">
    <property type="term" value="F:ATP binding"/>
    <property type="evidence" value="ECO:0007669"/>
    <property type="project" value="UniProtKB-KW"/>
</dbReference>
<dbReference type="EMBL" id="KZ288357">
    <property type="protein sequence ID" value="PBC27149.1"/>
    <property type="molecule type" value="Genomic_DNA"/>
</dbReference>
<name>A0A2A3E7J4_APICC</name>